<dbReference type="InterPro" id="IPR003593">
    <property type="entry name" value="AAA+_ATPase"/>
</dbReference>
<proteinExistence type="predicted"/>
<evidence type="ECO:0000256" key="1">
    <source>
        <dbReference type="ARBA" id="ARBA00022448"/>
    </source>
</evidence>
<keyword evidence="2" id="KW-0547">Nucleotide-binding</keyword>
<dbReference type="PROSITE" id="PS00211">
    <property type="entry name" value="ABC_TRANSPORTER_1"/>
    <property type="match status" value="1"/>
</dbReference>
<gene>
    <name evidence="5" type="ORF">V6984_22005</name>
</gene>
<dbReference type="GO" id="GO:0005524">
    <property type="term" value="F:ATP binding"/>
    <property type="evidence" value="ECO:0007669"/>
    <property type="project" value="UniProtKB-KW"/>
</dbReference>
<sequence>MTFNPVQPSENKVQKIDAEATIKISISDLRVQIGESEILKGIDFKLEGNESVGIVGQSGSGKTMMMRSLIGLLPDQAKQAGDYRIDEQKFNLNAREKQWGKIRGSGIGMVMQDPFTALDPLKKCGKQILDGVPNDKKAVFNIVSALEEVGLPKEVADRYPFELSGGQRQRIVIAASLATQPRLLIADEATTALDVITQKEILDLIDHIRSVRTMPLIIITHNIRLAKTRCDRVLVMENGKIVEEGTAKKVTEQPRSEAAKTLIEADRFLQIRSFSDSHSGGDILLKAENLNKRFGSVNALIDVTIDVCAGECVGIVGQSGSGKTTLARCLVGLTKADSGSVKFFGKNRTQIVFQDPYSSLNPAHKIRYILESALKASNRPLSELEELISLAEVPAELLDRKPAKLSGGQRQRVAIAHALAPRPDLLICDESVSALDVVVQNQILNMLEKLRRERHLAVLFITHDLSVLRMIAERVYVMNEGRIVEHGTAREIFESPENSYTKALIEAAAFGSTERAQGGLEPFI</sequence>
<evidence type="ECO:0000256" key="2">
    <source>
        <dbReference type="ARBA" id="ARBA00022741"/>
    </source>
</evidence>
<dbReference type="SMART" id="SM00382">
    <property type="entry name" value="AAA"/>
    <property type="match status" value="2"/>
</dbReference>
<keyword evidence="3 5" id="KW-0067">ATP-binding</keyword>
<evidence type="ECO:0000313" key="5">
    <source>
        <dbReference type="EMBL" id="XAH74140.1"/>
    </source>
</evidence>
<dbReference type="SUPFAM" id="SSF52540">
    <property type="entry name" value="P-loop containing nucleoside triphosphate hydrolases"/>
    <property type="match status" value="2"/>
</dbReference>
<dbReference type="Proteomes" id="UP001451571">
    <property type="component" value="Chromosome"/>
</dbReference>
<dbReference type="PANTHER" id="PTHR43776:SF8">
    <property type="entry name" value="ABC TRANSPORTER, ATP-BINDING PROTEIN"/>
    <property type="match status" value="1"/>
</dbReference>
<keyword evidence="1" id="KW-0813">Transport</keyword>
<dbReference type="Pfam" id="PF00005">
    <property type="entry name" value="ABC_tran"/>
    <property type="match status" value="2"/>
</dbReference>
<dbReference type="EMBL" id="CP146256">
    <property type="protein sequence ID" value="XAH74140.1"/>
    <property type="molecule type" value="Genomic_DNA"/>
</dbReference>
<dbReference type="InterPro" id="IPR050319">
    <property type="entry name" value="ABC_transp_ATP-bind"/>
</dbReference>
<accession>A0ABZ3EWC7</accession>
<evidence type="ECO:0000259" key="4">
    <source>
        <dbReference type="PROSITE" id="PS50893"/>
    </source>
</evidence>
<reference evidence="5 6" key="1">
    <citation type="submission" date="2024-02" db="EMBL/GenBank/DDBJ databases">
        <title>Bacterial strain from lacustrine sediment.</title>
        <authorList>
            <person name="Petit C."/>
            <person name="Fadhlaoui K."/>
        </authorList>
    </citation>
    <scope>NUCLEOTIDE SEQUENCE [LARGE SCALE GENOMIC DNA]</scope>
    <source>
        <strain evidence="5 6">IPX-CK</strain>
    </source>
</reference>
<dbReference type="InterPro" id="IPR003439">
    <property type="entry name" value="ABC_transporter-like_ATP-bd"/>
</dbReference>
<dbReference type="PANTHER" id="PTHR43776">
    <property type="entry name" value="TRANSPORT ATP-BINDING PROTEIN"/>
    <property type="match status" value="1"/>
</dbReference>
<dbReference type="PROSITE" id="PS50893">
    <property type="entry name" value="ABC_TRANSPORTER_2"/>
    <property type="match status" value="2"/>
</dbReference>
<feature type="domain" description="ABC transporter" evidence="4">
    <location>
        <begin position="24"/>
        <end position="263"/>
    </location>
</feature>
<organism evidence="5 6">
    <name type="scientific">Kineothrix sedimenti</name>
    <dbReference type="NCBI Taxonomy" id="3123317"/>
    <lineage>
        <taxon>Bacteria</taxon>
        <taxon>Bacillati</taxon>
        <taxon>Bacillota</taxon>
        <taxon>Clostridia</taxon>
        <taxon>Lachnospirales</taxon>
        <taxon>Lachnospiraceae</taxon>
        <taxon>Kineothrix</taxon>
    </lineage>
</organism>
<protein>
    <submittedName>
        <fullName evidence="5">ABC transporter ATP-binding protein</fullName>
    </submittedName>
</protein>
<evidence type="ECO:0000256" key="3">
    <source>
        <dbReference type="ARBA" id="ARBA00022840"/>
    </source>
</evidence>
<feature type="domain" description="ABC transporter" evidence="4">
    <location>
        <begin position="285"/>
        <end position="505"/>
    </location>
</feature>
<evidence type="ECO:0000313" key="6">
    <source>
        <dbReference type="Proteomes" id="UP001451571"/>
    </source>
</evidence>
<name>A0ABZ3EWC7_9FIRM</name>
<dbReference type="CDD" id="cd03257">
    <property type="entry name" value="ABC_NikE_OppD_transporters"/>
    <property type="match status" value="2"/>
</dbReference>
<dbReference type="Gene3D" id="3.40.50.300">
    <property type="entry name" value="P-loop containing nucleotide triphosphate hydrolases"/>
    <property type="match status" value="2"/>
</dbReference>
<keyword evidence="6" id="KW-1185">Reference proteome</keyword>
<dbReference type="RefSeq" id="WP_342757734.1">
    <property type="nucleotide sequence ID" value="NZ_CP146256.1"/>
</dbReference>
<dbReference type="InterPro" id="IPR017871">
    <property type="entry name" value="ABC_transporter-like_CS"/>
</dbReference>
<dbReference type="InterPro" id="IPR027417">
    <property type="entry name" value="P-loop_NTPase"/>
</dbReference>